<accession>A0A0R3PJ59</accession>
<dbReference type="EMBL" id="UYYA01003816">
    <property type="protein sequence ID" value="VDM56046.1"/>
    <property type="molecule type" value="Genomic_DNA"/>
</dbReference>
<reference evidence="1 2" key="2">
    <citation type="submission" date="2018-11" db="EMBL/GenBank/DDBJ databases">
        <authorList>
            <consortium name="Pathogen Informatics"/>
        </authorList>
    </citation>
    <scope>NUCLEOTIDE SEQUENCE [LARGE SCALE GENOMIC DNA]</scope>
    <source>
        <strain evidence="1 2">Costa Rica</strain>
    </source>
</reference>
<evidence type="ECO:0000313" key="3">
    <source>
        <dbReference type="WBParaSite" id="ACOC_0000446001-mRNA-1"/>
    </source>
</evidence>
<evidence type="ECO:0000313" key="1">
    <source>
        <dbReference type="EMBL" id="VDM56046.1"/>
    </source>
</evidence>
<name>A0A0R3PJ59_ANGCS</name>
<dbReference type="Proteomes" id="UP000267027">
    <property type="component" value="Unassembled WGS sequence"/>
</dbReference>
<gene>
    <name evidence="1" type="ORF">ACOC_LOCUS4461</name>
</gene>
<proteinExistence type="predicted"/>
<protein>
    <submittedName>
        <fullName evidence="3">Ovule protein</fullName>
    </submittedName>
</protein>
<organism evidence="3">
    <name type="scientific">Angiostrongylus costaricensis</name>
    <name type="common">Nematode worm</name>
    <dbReference type="NCBI Taxonomy" id="334426"/>
    <lineage>
        <taxon>Eukaryota</taxon>
        <taxon>Metazoa</taxon>
        <taxon>Ecdysozoa</taxon>
        <taxon>Nematoda</taxon>
        <taxon>Chromadorea</taxon>
        <taxon>Rhabditida</taxon>
        <taxon>Rhabditina</taxon>
        <taxon>Rhabditomorpha</taxon>
        <taxon>Strongyloidea</taxon>
        <taxon>Metastrongylidae</taxon>
        <taxon>Angiostrongylus</taxon>
    </lineage>
</organism>
<dbReference type="AlphaFoldDB" id="A0A0R3PJ59"/>
<sequence length="89" mass="10616">MRVCILRQLLERCGIEAMKAFNTSISLGYLRTERRERLNLDFEVRLSLLSSNCVYYFSLFLNLNAHQHIHSFFIPFSRFLQSSCKLRPR</sequence>
<dbReference type="WBParaSite" id="ACOC_0000446001-mRNA-1">
    <property type="protein sequence ID" value="ACOC_0000446001-mRNA-1"/>
    <property type="gene ID" value="ACOC_0000446001"/>
</dbReference>
<dbReference type="OrthoDB" id="5801246at2759"/>
<reference evidence="3" key="1">
    <citation type="submission" date="2017-02" db="UniProtKB">
        <authorList>
            <consortium name="WormBaseParasite"/>
        </authorList>
    </citation>
    <scope>IDENTIFICATION</scope>
</reference>
<evidence type="ECO:0000313" key="2">
    <source>
        <dbReference type="Proteomes" id="UP000267027"/>
    </source>
</evidence>
<keyword evidence="2" id="KW-1185">Reference proteome</keyword>